<comment type="caution">
    <text evidence="1">The sequence shown here is derived from an EMBL/GenBank/DDBJ whole genome shotgun (WGS) entry which is preliminary data.</text>
</comment>
<proteinExistence type="predicted"/>
<organism evidence="1 2">
    <name type="scientific">Celerinatantimonas yamalensis</name>
    <dbReference type="NCBI Taxonomy" id="559956"/>
    <lineage>
        <taxon>Bacteria</taxon>
        <taxon>Pseudomonadati</taxon>
        <taxon>Pseudomonadota</taxon>
        <taxon>Gammaproteobacteria</taxon>
        <taxon>Celerinatantimonadaceae</taxon>
        <taxon>Celerinatantimonas</taxon>
    </lineage>
</organism>
<keyword evidence="2" id="KW-1185">Reference proteome</keyword>
<sequence>MTTFQFDLILSGIKQASHHDLQHLENELTQQGCLQPNPRNDKYGVRVSIAVEADSFTQAIYLGTQYIGRIQGVRLSVRSVEFN</sequence>
<dbReference type="RefSeq" id="WP_408622077.1">
    <property type="nucleotide sequence ID" value="NZ_JBEQCT010000001.1"/>
</dbReference>
<dbReference type="Proteomes" id="UP001629953">
    <property type="component" value="Unassembled WGS sequence"/>
</dbReference>
<protein>
    <submittedName>
        <fullName evidence="1">Uncharacterized protein</fullName>
    </submittedName>
</protein>
<evidence type="ECO:0000313" key="1">
    <source>
        <dbReference type="EMBL" id="MFM2483927.1"/>
    </source>
</evidence>
<gene>
    <name evidence="1" type="ORF">ABUE30_02405</name>
</gene>
<name>A0ABW9G384_9GAMM</name>
<reference evidence="1 2" key="1">
    <citation type="journal article" date="2013" name="Int. J. Syst. Evol. Microbiol.">
        <title>Celerinatantimonas yamalensis sp. nov., a cold-adapted diazotrophic bacterium from a cold permafrost brine.</title>
        <authorList>
            <person name="Shcherbakova V."/>
            <person name="Chuvilskaya N."/>
            <person name="Rivkina E."/>
            <person name="Demidov N."/>
            <person name="Uchaeva V."/>
            <person name="Suetin S."/>
            <person name="Suzina N."/>
            <person name="Gilichinsky D."/>
        </authorList>
    </citation>
    <scope>NUCLEOTIDE SEQUENCE [LARGE SCALE GENOMIC DNA]</scope>
    <source>
        <strain evidence="1 2">C7</strain>
    </source>
</reference>
<dbReference type="EMBL" id="JBEQCT010000001">
    <property type="protein sequence ID" value="MFM2483927.1"/>
    <property type="molecule type" value="Genomic_DNA"/>
</dbReference>
<evidence type="ECO:0000313" key="2">
    <source>
        <dbReference type="Proteomes" id="UP001629953"/>
    </source>
</evidence>
<accession>A0ABW9G384</accession>